<accession>A0A7W7B4E7</accession>
<dbReference type="CDD" id="cd01347">
    <property type="entry name" value="ligand_gated_channel"/>
    <property type="match status" value="1"/>
</dbReference>
<evidence type="ECO:0000259" key="14">
    <source>
        <dbReference type="Pfam" id="PF00593"/>
    </source>
</evidence>
<dbReference type="InterPro" id="IPR012910">
    <property type="entry name" value="Plug_dom"/>
</dbReference>
<keyword evidence="5 11" id="KW-0812">Transmembrane</keyword>
<keyword evidence="13" id="KW-0732">Signal</keyword>
<reference evidence="16 17" key="1">
    <citation type="submission" date="2020-08" db="EMBL/GenBank/DDBJ databases">
        <title>Genomic Encyclopedia of Type Strains, Phase IV (KMG-IV): sequencing the most valuable type-strain genomes for metagenomic binning, comparative biology and taxonomic classification.</title>
        <authorList>
            <person name="Goeker M."/>
        </authorList>
    </citation>
    <scope>NUCLEOTIDE SEQUENCE [LARGE SCALE GENOMIC DNA]</scope>
    <source>
        <strain evidence="16 17">DSM 17328</strain>
    </source>
</reference>
<dbReference type="PANTHER" id="PTHR32552">
    <property type="entry name" value="FERRICHROME IRON RECEPTOR-RELATED"/>
    <property type="match status" value="1"/>
</dbReference>
<dbReference type="SUPFAM" id="SSF56935">
    <property type="entry name" value="Porins"/>
    <property type="match status" value="1"/>
</dbReference>
<comment type="caution">
    <text evidence="16">The sequence shown here is derived from an EMBL/GenBank/DDBJ whole genome shotgun (WGS) entry which is preliminary data.</text>
</comment>
<evidence type="ECO:0000256" key="9">
    <source>
        <dbReference type="ARBA" id="ARBA00023136"/>
    </source>
</evidence>
<proteinExistence type="inferred from homology"/>
<dbReference type="Proteomes" id="UP000566324">
    <property type="component" value="Unassembled WGS sequence"/>
</dbReference>
<keyword evidence="8 12" id="KW-0798">TonB box</keyword>
<dbReference type="PANTHER" id="PTHR32552:SF81">
    <property type="entry name" value="TONB-DEPENDENT OUTER MEMBRANE RECEPTOR"/>
    <property type="match status" value="1"/>
</dbReference>
<keyword evidence="3 11" id="KW-1134">Transmembrane beta strand</keyword>
<name>A0A7W7B4E7_9SPHN</name>
<evidence type="ECO:0000256" key="10">
    <source>
        <dbReference type="ARBA" id="ARBA00023237"/>
    </source>
</evidence>
<dbReference type="AlphaFoldDB" id="A0A7W7B4E7"/>
<comment type="similarity">
    <text evidence="11 12">Belongs to the TonB-dependent receptor family.</text>
</comment>
<evidence type="ECO:0000256" key="5">
    <source>
        <dbReference type="ARBA" id="ARBA00022692"/>
    </source>
</evidence>
<dbReference type="InterPro" id="IPR036942">
    <property type="entry name" value="Beta-barrel_TonB_sf"/>
</dbReference>
<evidence type="ECO:0000256" key="13">
    <source>
        <dbReference type="SAM" id="SignalP"/>
    </source>
</evidence>
<comment type="subcellular location">
    <subcellularLocation>
        <location evidence="1 11">Cell outer membrane</location>
        <topology evidence="1 11">Multi-pass membrane protein</topology>
    </subcellularLocation>
</comment>
<feature type="domain" description="TonB-dependent receptor-like beta-barrel" evidence="14">
    <location>
        <begin position="264"/>
        <end position="673"/>
    </location>
</feature>
<evidence type="ECO:0000259" key="15">
    <source>
        <dbReference type="Pfam" id="PF07715"/>
    </source>
</evidence>
<organism evidence="16 17">
    <name type="scientific">Sphingosinicella soli</name>
    <dbReference type="NCBI Taxonomy" id="333708"/>
    <lineage>
        <taxon>Bacteria</taxon>
        <taxon>Pseudomonadati</taxon>
        <taxon>Pseudomonadota</taxon>
        <taxon>Alphaproteobacteria</taxon>
        <taxon>Sphingomonadales</taxon>
        <taxon>Sphingosinicellaceae</taxon>
        <taxon>Sphingosinicella</taxon>
    </lineage>
</organism>
<evidence type="ECO:0000256" key="2">
    <source>
        <dbReference type="ARBA" id="ARBA00022448"/>
    </source>
</evidence>
<evidence type="ECO:0000313" key="17">
    <source>
        <dbReference type="Proteomes" id="UP000566324"/>
    </source>
</evidence>
<dbReference type="Pfam" id="PF00593">
    <property type="entry name" value="TonB_dep_Rec_b-barrel"/>
    <property type="match status" value="1"/>
</dbReference>
<keyword evidence="7" id="KW-0406">Ion transport</keyword>
<dbReference type="Gene3D" id="2.40.170.20">
    <property type="entry name" value="TonB-dependent receptor, beta-barrel domain"/>
    <property type="match status" value="1"/>
</dbReference>
<evidence type="ECO:0000256" key="3">
    <source>
        <dbReference type="ARBA" id="ARBA00022452"/>
    </source>
</evidence>
<evidence type="ECO:0000256" key="7">
    <source>
        <dbReference type="ARBA" id="ARBA00023065"/>
    </source>
</evidence>
<keyword evidence="2 11" id="KW-0813">Transport</keyword>
<dbReference type="InterPro" id="IPR000531">
    <property type="entry name" value="Beta-barrel_TonB"/>
</dbReference>
<evidence type="ECO:0000256" key="12">
    <source>
        <dbReference type="RuleBase" id="RU003357"/>
    </source>
</evidence>
<dbReference type="PROSITE" id="PS52016">
    <property type="entry name" value="TONB_DEPENDENT_REC_3"/>
    <property type="match status" value="1"/>
</dbReference>
<evidence type="ECO:0000256" key="11">
    <source>
        <dbReference type="PROSITE-ProRule" id="PRU01360"/>
    </source>
</evidence>
<evidence type="ECO:0000256" key="1">
    <source>
        <dbReference type="ARBA" id="ARBA00004571"/>
    </source>
</evidence>
<evidence type="ECO:0000313" key="16">
    <source>
        <dbReference type="EMBL" id="MBB4633745.1"/>
    </source>
</evidence>
<keyword evidence="17" id="KW-1185">Reference proteome</keyword>
<dbReference type="InterPro" id="IPR039426">
    <property type="entry name" value="TonB-dep_rcpt-like"/>
</dbReference>
<keyword evidence="16" id="KW-0675">Receptor</keyword>
<sequence>MMSIRGFLLISAAAAGVSVPALAQQAGGGATEAEITVTARRQADLLIDVPDSITVISEQTLVNTGVFRMEDIVQSVPNVVAMQGIKPGFITLTARGISTTQENEAPIAVMVDGVVTPALDFINQDFYDLKQVEVLRGPQGSLYGANAIAGAINITTKAPTNELEGKLKLAYGNGDYKAVNAVLSGPIVEDRIFFRVSGGYRDEDGTLRNVFDDSTVDFYRELALRGQLEFRPTETLTIDVRGTYVDTHAGAIFNELTQMAVPSQINDFDTIRLDYNTVGIDDRELGFGSVKIAWEAPWGGTLTSVTSLGRTVDDVVGEGDWLPTVDPHLEFPEVPPEFYDLLQDWKVTTRAWNQELRYAGEIGDWLTYQVGTFYQERKRRAELLYGIAEDRVINTVFLEQDGTSRSKLFAVFGQADANLSDKLMLTLGLRYDSDKRSYRSAIPLEAGGPMPISDTFKKLQPKASLAYQWSDQFTTYATVARGFRSGGFNDSDAVIMGTLYPRRYESEVLDSYEAGFKASLADGRVSIAGAVYHSDFSNPQFFFPTIQGQILTNFDSAKVDGAELEFTGRVVTGLTVSAAYGVSIAEIQAADETGAFKGNRLPRVNSYTLNAGIEYSAPIAGDIELLARADYERRGPMYWDVGNTLRTGEKDYLNLRLGLKTESWSIVAFGRNVTNTRQPVEVIQDFPPIGLGANVRRPNLKRRYGIELSYMF</sequence>
<dbReference type="EMBL" id="JACHNZ010000055">
    <property type="protein sequence ID" value="MBB4633745.1"/>
    <property type="molecule type" value="Genomic_DNA"/>
</dbReference>
<dbReference type="Pfam" id="PF07715">
    <property type="entry name" value="Plug"/>
    <property type="match status" value="1"/>
</dbReference>
<dbReference type="GO" id="GO:0006826">
    <property type="term" value="P:iron ion transport"/>
    <property type="evidence" value="ECO:0007669"/>
    <property type="project" value="UniProtKB-KW"/>
</dbReference>
<evidence type="ECO:0000256" key="6">
    <source>
        <dbReference type="ARBA" id="ARBA00023004"/>
    </source>
</evidence>
<protein>
    <submittedName>
        <fullName evidence="16">Iron complex outermembrane receptor protein</fullName>
    </submittedName>
</protein>
<dbReference type="GO" id="GO:0009279">
    <property type="term" value="C:cell outer membrane"/>
    <property type="evidence" value="ECO:0007669"/>
    <property type="project" value="UniProtKB-SubCell"/>
</dbReference>
<gene>
    <name evidence="16" type="ORF">GGQ98_003395</name>
</gene>
<keyword evidence="4" id="KW-0410">Iron transport</keyword>
<keyword evidence="9 11" id="KW-0472">Membrane</keyword>
<feature type="chain" id="PRO_5030829175" evidence="13">
    <location>
        <begin position="24"/>
        <end position="712"/>
    </location>
</feature>
<keyword evidence="6" id="KW-0408">Iron</keyword>
<feature type="signal peptide" evidence="13">
    <location>
        <begin position="1"/>
        <end position="23"/>
    </location>
</feature>
<evidence type="ECO:0000256" key="8">
    <source>
        <dbReference type="ARBA" id="ARBA00023077"/>
    </source>
</evidence>
<feature type="domain" description="TonB-dependent receptor plug" evidence="15">
    <location>
        <begin position="47"/>
        <end position="151"/>
    </location>
</feature>
<keyword evidence="10 11" id="KW-0998">Cell outer membrane</keyword>
<evidence type="ECO:0000256" key="4">
    <source>
        <dbReference type="ARBA" id="ARBA00022496"/>
    </source>
</evidence>
<dbReference type="RefSeq" id="WP_184071619.1">
    <property type="nucleotide sequence ID" value="NZ_JACHNZ010000055.1"/>
</dbReference>